<name>A0A3N1D2T6_9ACTN</name>
<sequence>MRTKLAEGAGAVAVLLMLTAACGVGGSAPRAVAKSQSPSPVLTDTAAVTESFPGLGAISAARWTEDALGVDTRGSVPGPTDFRFEAVVVLTDENARNLRERYTWTLKAAPAPGPRLATGLDPAQTSRRWSTNSEFSGEVLGGSADVYIDFPTRTAYFTTLR</sequence>
<proteinExistence type="predicted"/>
<dbReference type="PROSITE" id="PS51257">
    <property type="entry name" value="PROKAR_LIPOPROTEIN"/>
    <property type="match status" value="1"/>
</dbReference>
<reference evidence="1 2" key="1">
    <citation type="submission" date="2018-11" db="EMBL/GenBank/DDBJ databases">
        <title>Sequencing the genomes of 1000 actinobacteria strains.</title>
        <authorList>
            <person name="Klenk H.-P."/>
        </authorList>
    </citation>
    <scope>NUCLEOTIDE SEQUENCE [LARGE SCALE GENOMIC DNA]</scope>
    <source>
        <strain evidence="1 2">DSM 44254</strain>
    </source>
</reference>
<dbReference type="Proteomes" id="UP000272400">
    <property type="component" value="Unassembled WGS sequence"/>
</dbReference>
<protein>
    <submittedName>
        <fullName evidence="1">Uncharacterized protein</fullName>
    </submittedName>
</protein>
<comment type="caution">
    <text evidence="1">The sequence shown here is derived from an EMBL/GenBank/DDBJ whole genome shotgun (WGS) entry which is preliminary data.</text>
</comment>
<gene>
    <name evidence="1" type="ORF">EDD29_4993</name>
</gene>
<keyword evidence="2" id="KW-1185">Reference proteome</keyword>
<evidence type="ECO:0000313" key="2">
    <source>
        <dbReference type="Proteomes" id="UP000272400"/>
    </source>
</evidence>
<evidence type="ECO:0000313" key="1">
    <source>
        <dbReference type="EMBL" id="ROO87388.1"/>
    </source>
</evidence>
<accession>A0A3N1D2T6</accession>
<organism evidence="1 2">
    <name type="scientific">Actinocorallia herbida</name>
    <dbReference type="NCBI Taxonomy" id="58109"/>
    <lineage>
        <taxon>Bacteria</taxon>
        <taxon>Bacillati</taxon>
        <taxon>Actinomycetota</taxon>
        <taxon>Actinomycetes</taxon>
        <taxon>Streptosporangiales</taxon>
        <taxon>Thermomonosporaceae</taxon>
        <taxon>Actinocorallia</taxon>
    </lineage>
</organism>
<dbReference type="RefSeq" id="WP_123666678.1">
    <property type="nucleotide sequence ID" value="NZ_RJKE01000001.1"/>
</dbReference>
<dbReference type="EMBL" id="RJKE01000001">
    <property type="protein sequence ID" value="ROO87388.1"/>
    <property type="molecule type" value="Genomic_DNA"/>
</dbReference>
<dbReference type="OrthoDB" id="3386754at2"/>
<dbReference type="AlphaFoldDB" id="A0A3N1D2T6"/>